<organism evidence="1 2">
    <name type="scientific">Candidatus Enterocloster faecavium</name>
    <dbReference type="NCBI Taxonomy" id="2838560"/>
    <lineage>
        <taxon>Bacteria</taxon>
        <taxon>Bacillati</taxon>
        <taxon>Bacillota</taxon>
        <taxon>Clostridia</taxon>
        <taxon>Lachnospirales</taxon>
        <taxon>Lachnospiraceae</taxon>
        <taxon>Enterocloster</taxon>
    </lineage>
</organism>
<reference evidence="1" key="2">
    <citation type="submission" date="2021-04" db="EMBL/GenBank/DDBJ databases">
        <authorList>
            <person name="Gilroy R."/>
        </authorList>
    </citation>
    <scope>NUCLEOTIDE SEQUENCE</scope>
    <source>
        <strain evidence="1">CHK188-4685</strain>
    </source>
</reference>
<dbReference type="InterPro" id="IPR000801">
    <property type="entry name" value="Esterase-like"/>
</dbReference>
<dbReference type="AlphaFoldDB" id="A0A9D2RMG7"/>
<gene>
    <name evidence="1" type="ORF">H9716_13055</name>
</gene>
<evidence type="ECO:0000313" key="1">
    <source>
        <dbReference type="EMBL" id="HJB08768.1"/>
    </source>
</evidence>
<dbReference type="Gene3D" id="3.40.50.1820">
    <property type="entry name" value="alpha/beta hydrolase"/>
    <property type="match status" value="1"/>
</dbReference>
<proteinExistence type="predicted"/>
<name>A0A9D2RMG7_9FIRM</name>
<sequence length="227" mass="25698">MMAVVPLEKHPGKQYPVLWLLAPAGMDHTAWQRHTDVEGMAERLGIIVVMPDMKLSYGVDMVHGFAYGQMLTEELPKMVGDYFPADLSRQMIAGTMEGGYGAFYAALRKPGQYRFAACYSCGSLTDEIFEGREQKQIEHAFGTREFRETSANRYDLKGRLKDCSGEQSFSLMYSKKDRFAGSAEQLAEAMKGFPHCKIVKSEADRPLGWNDWKLQLEKDLKENMGKE</sequence>
<protein>
    <recommendedName>
        <fullName evidence="3">Esterase</fullName>
    </recommendedName>
</protein>
<accession>A0A9D2RMG7</accession>
<evidence type="ECO:0000313" key="2">
    <source>
        <dbReference type="Proteomes" id="UP000886804"/>
    </source>
</evidence>
<comment type="caution">
    <text evidence="1">The sequence shown here is derived from an EMBL/GenBank/DDBJ whole genome shotgun (WGS) entry which is preliminary data.</text>
</comment>
<dbReference type="EMBL" id="DWYS01000155">
    <property type="protein sequence ID" value="HJB08768.1"/>
    <property type="molecule type" value="Genomic_DNA"/>
</dbReference>
<dbReference type="SUPFAM" id="SSF53474">
    <property type="entry name" value="alpha/beta-Hydrolases"/>
    <property type="match status" value="1"/>
</dbReference>
<dbReference type="InterPro" id="IPR029058">
    <property type="entry name" value="AB_hydrolase_fold"/>
</dbReference>
<evidence type="ECO:0008006" key="3">
    <source>
        <dbReference type="Google" id="ProtNLM"/>
    </source>
</evidence>
<dbReference type="Proteomes" id="UP000886804">
    <property type="component" value="Unassembled WGS sequence"/>
</dbReference>
<reference evidence="1" key="1">
    <citation type="journal article" date="2021" name="PeerJ">
        <title>Extensive microbial diversity within the chicken gut microbiome revealed by metagenomics and culture.</title>
        <authorList>
            <person name="Gilroy R."/>
            <person name="Ravi A."/>
            <person name="Getino M."/>
            <person name="Pursley I."/>
            <person name="Horton D.L."/>
            <person name="Alikhan N.F."/>
            <person name="Baker D."/>
            <person name="Gharbi K."/>
            <person name="Hall N."/>
            <person name="Watson M."/>
            <person name="Adriaenssens E.M."/>
            <person name="Foster-Nyarko E."/>
            <person name="Jarju S."/>
            <person name="Secka A."/>
            <person name="Antonio M."/>
            <person name="Oren A."/>
            <person name="Chaudhuri R.R."/>
            <person name="La Ragione R."/>
            <person name="Hildebrand F."/>
            <person name="Pallen M.J."/>
        </authorList>
    </citation>
    <scope>NUCLEOTIDE SEQUENCE</scope>
    <source>
        <strain evidence="1">CHK188-4685</strain>
    </source>
</reference>
<dbReference type="Pfam" id="PF00756">
    <property type="entry name" value="Esterase"/>
    <property type="match status" value="1"/>
</dbReference>